<feature type="compositionally biased region" description="Acidic residues" evidence="1">
    <location>
        <begin position="1"/>
        <end position="11"/>
    </location>
</feature>
<sequence>MSVTQQEEEDSAPERQRPPPIRKPRQIGGQSLNTKMLREAFEVEYYLSKTENWQHINMAAVVAILKVCIVY</sequence>
<feature type="region of interest" description="Disordered" evidence="1">
    <location>
        <begin position="1"/>
        <end position="29"/>
    </location>
</feature>
<dbReference type="Proteomes" id="UP001373714">
    <property type="component" value="Unassembled WGS sequence"/>
</dbReference>
<comment type="caution">
    <text evidence="2">The sequence shown here is derived from an EMBL/GenBank/DDBJ whole genome shotgun (WGS) entry which is preliminary data.</text>
</comment>
<evidence type="ECO:0000313" key="2">
    <source>
        <dbReference type="EMBL" id="KAK6363116.1"/>
    </source>
</evidence>
<evidence type="ECO:0000256" key="1">
    <source>
        <dbReference type="SAM" id="MobiDB-lite"/>
    </source>
</evidence>
<organism evidence="2 3">
    <name type="scientific">Orbilia blumenaviensis</name>
    <dbReference type="NCBI Taxonomy" id="1796055"/>
    <lineage>
        <taxon>Eukaryota</taxon>
        <taxon>Fungi</taxon>
        <taxon>Dikarya</taxon>
        <taxon>Ascomycota</taxon>
        <taxon>Pezizomycotina</taxon>
        <taxon>Orbiliomycetes</taxon>
        <taxon>Orbiliales</taxon>
        <taxon>Orbiliaceae</taxon>
        <taxon>Orbilia</taxon>
    </lineage>
</organism>
<dbReference type="EMBL" id="JAVHNS010000001">
    <property type="protein sequence ID" value="KAK6363116.1"/>
    <property type="molecule type" value="Genomic_DNA"/>
</dbReference>
<gene>
    <name evidence="2" type="ORF">TWF730_000563</name>
</gene>
<reference evidence="2 3" key="1">
    <citation type="submission" date="2019-10" db="EMBL/GenBank/DDBJ databases">
        <authorList>
            <person name="Palmer J.M."/>
        </authorList>
    </citation>
    <scope>NUCLEOTIDE SEQUENCE [LARGE SCALE GENOMIC DNA]</scope>
    <source>
        <strain evidence="2 3">TWF730</strain>
    </source>
</reference>
<protein>
    <submittedName>
        <fullName evidence="2">Uncharacterized protein</fullName>
    </submittedName>
</protein>
<accession>A0AAV9VQ22</accession>
<proteinExistence type="predicted"/>
<dbReference type="AlphaFoldDB" id="A0AAV9VQ22"/>
<evidence type="ECO:0000313" key="3">
    <source>
        <dbReference type="Proteomes" id="UP001373714"/>
    </source>
</evidence>
<name>A0AAV9VQ22_9PEZI</name>
<keyword evidence="3" id="KW-1185">Reference proteome</keyword>